<comment type="caution">
    <text evidence="3">The sequence shown here is derived from an EMBL/GenBank/DDBJ whole genome shotgun (WGS) entry which is preliminary data.</text>
</comment>
<keyword evidence="2" id="KW-1133">Transmembrane helix</keyword>
<organism evidence="3 4">
    <name type="scientific">Paractinoplanes brasiliensis</name>
    <dbReference type="NCBI Taxonomy" id="52695"/>
    <lineage>
        <taxon>Bacteria</taxon>
        <taxon>Bacillati</taxon>
        <taxon>Actinomycetota</taxon>
        <taxon>Actinomycetes</taxon>
        <taxon>Micromonosporales</taxon>
        <taxon>Micromonosporaceae</taxon>
        <taxon>Paractinoplanes</taxon>
    </lineage>
</organism>
<dbReference type="InterPro" id="IPR022062">
    <property type="entry name" value="DUF3618"/>
</dbReference>
<evidence type="ECO:0000313" key="3">
    <source>
        <dbReference type="EMBL" id="TDO41529.1"/>
    </source>
</evidence>
<dbReference type="EMBL" id="SNWR01000001">
    <property type="protein sequence ID" value="TDO41529.1"/>
    <property type="molecule type" value="Genomic_DNA"/>
</dbReference>
<evidence type="ECO:0000256" key="2">
    <source>
        <dbReference type="SAM" id="Phobius"/>
    </source>
</evidence>
<accession>A0A4R6JXT2</accession>
<reference evidence="3 4" key="1">
    <citation type="submission" date="2019-03" db="EMBL/GenBank/DDBJ databases">
        <title>Sequencing the genomes of 1000 actinobacteria strains.</title>
        <authorList>
            <person name="Klenk H.-P."/>
        </authorList>
    </citation>
    <scope>NUCLEOTIDE SEQUENCE [LARGE SCALE GENOMIC DNA]</scope>
    <source>
        <strain evidence="3 4">DSM 43805</strain>
    </source>
</reference>
<feature type="coiled-coil region" evidence="1">
    <location>
        <begin position="14"/>
        <end position="66"/>
    </location>
</feature>
<keyword evidence="1" id="KW-0175">Coiled coil</keyword>
<dbReference type="Pfam" id="PF12277">
    <property type="entry name" value="DUF3618"/>
    <property type="match status" value="1"/>
</dbReference>
<dbReference type="RefSeq" id="WP_133875537.1">
    <property type="nucleotide sequence ID" value="NZ_BOMD01000027.1"/>
</dbReference>
<evidence type="ECO:0000313" key="4">
    <source>
        <dbReference type="Proteomes" id="UP000294901"/>
    </source>
</evidence>
<keyword evidence="2" id="KW-0812">Transmembrane</keyword>
<dbReference type="AlphaFoldDB" id="A0A4R6JXT2"/>
<keyword evidence="4" id="KW-1185">Reference proteome</keyword>
<dbReference type="OrthoDB" id="3390335at2"/>
<keyword evidence="2" id="KW-0472">Membrane</keyword>
<feature type="transmembrane region" description="Helical" evidence="2">
    <location>
        <begin position="114"/>
        <end position="133"/>
    </location>
</feature>
<proteinExistence type="predicted"/>
<protein>
    <submittedName>
        <fullName evidence="3">Uncharacterized protein DUF3618</fullName>
    </submittedName>
</protein>
<name>A0A4R6JXT2_9ACTN</name>
<sequence length="138" mass="14518">MSENNGSAAPKPTVEELRAEIKQTRAELGETVQALAAKADVKARAREQVEQTKLKVKAQAAEATERVRGVAAAAAGAVSGKVHEVTDQATEKVNQNGTSDLAGQAREQIRNSPVPISLVFAGAVAIVGIILIVRGRRR</sequence>
<dbReference type="Proteomes" id="UP000294901">
    <property type="component" value="Unassembled WGS sequence"/>
</dbReference>
<gene>
    <name evidence="3" type="ORF">C8E87_5263</name>
</gene>
<evidence type="ECO:0000256" key="1">
    <source>
        <dbReference type="SAM" id="Coils"/>
    </source>
</evidence>